<dbReference type="AlphaFoldDB" id="A0A9Q0G3D0"/>
<evidence type="ECO:0000313" key="3">
    <source>
        <dbReference type="Proteomes" id="UP001141552"/>
    </source>
</evidence>
<comment type="caution">
    <text evidence="2">The sequence shown here is derived from an EMBL/GenBank/DDBJ whole genome shotgun (WGS) entry which is preliminary data.</text>
</comment>
<accession>A0A9Q0G3D0</accession>
<dbReference type="InterPro" id="IPR036047">
    <property type="entry name" value="F-box-like_dom_sf"/>
</dbReference>
<dbReference type="InterPro" id="IPR001810">
    <property type="entry name" value="F-box_dom"/>
</dbReference>
<keyword evidence="3" id="KW-1185">Reference proteome</keyword>
<organism evidence="2 3">
    <name type="scientific">Turnera subulata</name>
    <dbReference type="NCBI Taxonomy" id="218843"/>
    <lineage>
        <taxon>Eukaryota</taxon>
        <taxon>Viridiplantae</taxon>
        <taxon>Streptophyta</taxon>
        <taxon>Embryophyta</taxon>
        <taxon>Tracheophyta</taxon>
        <taxon>Spermatophyta</taxon>
        <taxon>Magnoliopsida</taxon>
        <taxon>eudicotyledons</taxon>
        <taxon>Gunneridae</taxon>
        <taxon>Pentapetalae</taxon>
        <taxon>rosids</taxon>
        <taxon>fabids</taxon>
        <taxon>Malpighiales</taxon>
        <taxon>Passifloraceae</taxon>
        <taxon>Turnera</taxon>
    </lineage>
</organism>
<dbReference type="EMBL" id="JAKUCV010002721">
    <property type="protein sequence ID" value="KAJ4841614.1"/>
    <property type="molecule type" value="Genomic_DNA"/>
</dbReference>
<evidence type="ECO:0000259" key="1">
    <source>
        <dbReference type="SMART" id="SM00256"/>
    </source>
</evidence>
<reference evidence="2" key="2">
    <citation type="journal article" date="2023" name="Plants (Basel)">
        <title>Annotation of the Turnera subulata (Passifloraceae) Draft Genome Reveals the S-Locus Evolved after the Divergence of Turneroideae from Passifloroideae in a Stepwise Manner.</title>
        <authorList>
            <person name="Henning P.M."/>
            <person name="Roalson E.H."/>
            <person name="Mir W."/>
            <person name="McCubbin A.G."/>
            <person name="Shore J.S."/>
        </authorList>
    </citation>
    <scope>NUCLEOTIDE SEQUENCE</scope>
    <source>
        <strain evidence="2">F60SS</strain>
    </source>
</reference>
<dbReference type="OrthoDB" id="638130at2759"/>
<protein>
    <recommendedName>
        <fullName evidence="1">F-box domain-containing protein</fullName>
    </recommendedName>
</protein>
<dbReference type="InterPro" id="IPR005174">
    <property type="entry name" value="KIB1-4_b-propeller"/>
</dbReference>
<name>A0A9Q0G3D0_9ROSI</name>
<sequence>MGKHISSRWADLPKELLEMIGKCLDSRVDVLRFRSVCTSWRATIPLPSFDQEIPPVILKLPRPISAESILSHTTICRLEILHQNPAASSPVLPSKPCWLTEVEETRRGQLQLLHPVSHQELVSRSPIELNLLDFHFVPVIKAFRVTWGNGVSVFGVNKVVLFPFSASCNKDEFGILAIYHGGKLGYWKYGDKEWTLLDDTNFEYDDIIAYKEQFYVVDRWGTVSWIDSALKVVQYSPSLYGCGGKKNLVESCGDLYVVDRYLDGRVKAVEDYENVVAAGRNNPYGASRYRKTFPKAFDFRVYRLDEDWGWVDVKSLGDRVFFLGNDCSFSVSSRDFYGGKGNCIYFTDDDNFTGARLSDASIGVFQLGEGIIEKPATLPEYCDIFWPPPLTSN</sequence>
<proteinExistence type="predicted"/>
<dbReference type="SMART" id="SM00256">
    <property type="entry name" value="FBOX"/>
    <property type="match status" value="1"/>
</dbReference>
<dbReference type="Gene3D" id="1.20.1280.50">
    <property type="match status" value="1"/>
</dbReference>
<dbReference type="SUPFAM" id="SSF81383">
    <property type="entry name" value="F-box domain"/>
    <property type="match status" value="1"/>
</dbReference>
<gene>
    <name evidence="2" type="ORF">Tsubulata_004904</name>
</gene>
<dbReference type="Pfam" id="PF03478">
    <property type="entry name" value="Beta-prop_KIB1-4"/>
    <property type="match status" value="1"/>
</dbReference>
<feature type="domain" description="F-box" evidence="1">
    <location>
        <begin position="12"/>
        <end position="53"/>
    </location>
</feature>
<dbReference type="Proteomes" id="UP001141552">
    <property type="component" value="Unassembled WGS sequence"/>
</dbReference>
<evidence type="ECO:0000313" key="2">
    <source>
        <dbReference type="EMBL" id="KAJ4841614.1"/>
    </source>
</evidence>
<reference evidence="2" key="1">
    <citation type="submission" date="2022-02" db="EMBL/GenBank/DDBJ databases">
        <authorList>
            <person name="Henning P.M."/>
            <person name="McCubbin A.G."/>
            <person name="Shore J.S."/>
        </authorList>
    </citation>
    <scope>NUCLEOTIDE SEQUENCE</scope>
    <source>
        <strain evidence="2">F60SS</strain>
        <tissue evidence="2">Leaves</tissue>
    </source>
</reference>
<dbReference type="PANTHER" id="PTHR47123:SF28">
    <property type="entry name" value="F-BOX DOMAIN-CONTAINING PROTEIN"/>
    <property type="match status" value="1"/>
</dbReference>
<dbReference type="PANTHER" id="PTHR47123">
    <property type="entry name" value="F-BOX PROTEIN SKIP23"/>
    <property type="match status" value="1"/>
</dbReference>
<dbReference type="InterPro" id="IPR051304">
    <property type="entry name" value="SCF_F-box_domain"/>
</dbReference>